<feature type="transmembrane region" description="Helical" evidence="6">
    <location>
        <begin position="431"/>
        <end position="450"/>
    </location>
</feature>
<organism evidence="8 9">
    <name type="scientific">Porcisia hertigi</name>
    <dbReference type="NCBI Taxonomy" id="2761500"/>
    <lineage>
        <taxon>Eukaryota</taxon>
        <taxon>Discoba</taxon>
        <taxon>Euglenozoa</taxon>
        <taxon>Kinetoplastea</taxon>
        <taxon>Metakinetoplastina</taxon>
        <taxon>Trypanosomatida</taxon>
        <taxon>Trypanosomatidae</taxon>
        <taxon>Leishmaniinae</taxon>
        <taxon>Porcisia</taxon>
    </lineage>
</organism>
<feature type="transmembrane region" description="Helical" evidence="6">
    <location>
        <begin position="388"/>
        <end position="411"/>
    </location>
</feature>
<feature type="transmembrane region" description="Helical" evidence="6">
    <location>
        <begin position="510"/>
        <end position="528"/>
    </location>
</feature>
<feature type="region of interest" description="Disordered" evidence="5">
    <location>
        <begin position="1"/>
        <end position="39"/>
    </location>
</feature>
<dbReference type="OrthoDB" id="1684102at2759"/>
<feature type="transmembrane region" description="Helical" evidence="6">
    <location>
        <begin position="630"/>
        <end position="655"/>
    </location>
</feature>
<feature type="transmembrane region" description="Helical" evidence="6">
    <location>
        <begin position="573"/>
        <end position="596"/>
    </location>
</feature>
<feature type="transmembrane region" description="Helical" evidence="6">
    <location>
        <begin position="330"/>
        <end position="350"/>
    </location>
</feature>
<evidence type="ECO:0000313" key="9">
    <source>
        <dbReference type="Proteomes" id="UP000674318"/>
    </source>
</evidence>
<dbReference type="InterPro" id="IPR013057">
    <property type="entry name" value="AA_transpt_TM"/>
</dbReference>
<feature type="domain" description="Amino acid transporter transmembrane" evidence="7">
    <location>
        <begin position="251"/>
        <end position="597"/>
    </location>
</feature>
<evidence type="ECO:0000259" key="7">
    <source>
        <dbReference type="Pfam" id="PF01490"/>
    </source>
</evidence>
<comment type="subcellular location">
    <subcellularLocation>
        <location evidence="1">Membrane</location>
        <topology evidence="1">Multi-pass membrane protein</topology>
    </subcellularLocation>
</comment>
<keyword evidence="4 6" id="KW-0472">Membrane</keyword>
<keyword evidence="3 6" id="KW-1133">Transmembrane helix</keyword>
<evidence type="ECO:0000256" key="5">
    <source>
        <dbReference type="SAM" id="MobiDB-lite"/>
    </source>
</evidence>
<feature type="transmembrane region" description="Helical" evidence="6">
    <location>
        <begin position="362"/>
        <end position="381"/>
    </location>
</feature>
<dbReference type="Proteomes" id="UP000674318">
    <property type="component" value="Unassembled WGS sequence"/>
</dbReference>
<evidence type="ECO:0000256" key="2">
    <source>
        <dbReference type="ARBA" id="ARBA00022692"/>
    </source>
</evidence>
<evidence type="ECO:0000256" key="6">
    <source>
        <dbReference type="SAM" id="Phobius"/>
    </source>
</evidence>
<feature type="transmembrane region" description="Helical" evidence="6">
    <location>
        <begin position="279"/>
        <end position="301"/>
    </location>
</feature>
<reference evidence="8 9" key="1">
    <citation type="submission" date="2021-02" db="EMBL/GenBank/DDBJ databases">
        <title>Porcisia hertigi Genome sequencing and assembly.</title>
        <authorList>
            <person name="Almutairi H."/>
            <person name="Gatherer D."/>
        </authorList>
    </citation>
    <scope>NUCLEOTIDE SEQUENCE [LARGE SCALE GENOMIC DNA]</scope>
    <source>
        <strain evidence="8 9">C119</strain>
    </source>
</reference>
<dbReference type="EMBL" id="JAFJZO010000036">
    <property type="protein sequence ID" value="KAG5490007.1"/>
    <property type="molecule type" value="Genomic_DNA"/>
</dbReference>
<gene>
    <name evidence="8" type="ORF">JKF63_00126</name>
</gene>
<proteinExistence type="predicted"/>
<accession>A0A836HPF9</accession>
<dbReference type="PANTHER" id="PTHR22950">
    <property type="entry name" value="AMINO ACID TRANSPORTER"/>
    <property type="match status" value="1"/>
</dbReference>
<keyword evidence="2 6" id="KW-0812">Transmembrane</keyword>
<protein>
    <recommendedName>
        <fullName evidence="7">Amino acid transporter transmembrane domain-containing protein</fullName>
    </recommendedName>
</protein>
<feature type="transmembrane region" description="Helical" evidence="6">
    <location>
        <begin position="549"/>
        <end position="567"/>
    </location>
</feature>
<dbReference type="Pfam" id="PF01490">
    <property type="entry name" value="Aa_trans"/>
    <property type="match status" value="1"/>
</dbReference>
<sequence>MASAAGCEGIQEGTLRQERLTPKPGGPLGDGGAAADFGLAQLSPAPSLGLLKPLREEARSSASRDTLTLSAGRVAEGLASTEPRSSLGEETVLQSQGSPTSNALHQSTLMNDKLSSPKNTSLLAKKRATATPSSVQTLHTRRSEVQLLTIASLAVTTAQDGSSRGGTADMLRTDLDRNSRLLDLTGVAGEDGSVIDVCDPGSRANHAESRERSGRSMGELHVEHSNVGLEASAMSNGSLRGRQDDGDYASLYGAAFHIFKANVGAGVFLLPTYYQDAGYLMGGVLVVLLGALMIDCAASLLRVKHRIKHPEVKTYPTVVEFVLGGYSKTYVQFALVFTQLGFCVMFLQYASSMFAALFDKHWAYAAFVGLSTVAVTPMTILSSKLHLLVYASLLAGVFVLLVLAGTTALDIETLLHAGVASGVAAVAPNTRLLAFVSGHIFSLEGIGVVLPVENSVLPRKRVQFGEVLRYTLVAIVSLYIFFGVLGYMAYGQSLHTSVVLALPPGVGKRILQVLLGLSLIFGFPIQYVPAIQILDKACCVKSSSDKKGVLLRVVLNALLGLIAAFIGGDTINAFASFLGSFAGVHLMITLPTLLVLQVDHALNRDRDRCSSMTYILLVFKGPYSLARCRYYVYLLFAAVVWFGGLYDTAVSLFGVRGNVEDFAG</sequence>
<evidence type="ECO:0000256" key="1">
    <source>
        <dbReference type="ARBA" id="ARBA00004141"/>
    </source>
</evidence>
<dbReference type="KEGG" id="phet:94286255"/>
<feature type="region of interest" description="Disordered" evidence="5">
    <location>
        <begin position="59"/>
        <end position="138"/>
    </location>
</feature>
<name>A0A836HPF9_9TRYP</name>
<evidence type="ECO:0000256" key="4">
    <source>
        <dbReference type="ARBA" id="ARBA00023136"/>
    </source>
</evidence>
<feature type="compositionally biased region" description="Polar residues" evidence="5">
    <location>
        <begin position="60"/>
        <end position="69"/>
    </location>
</feature>
<evidence type="ECO:0000256" key="3">
    <source>
        <dbReference type="ARBA" id="ARBA00022989"/>
    </source>
</evidence>
<evidence type="ECO:0000313" key="8">
    <source>
        <dbReference type="EMBL" id="KAG5490007.1"/>
    </source>
</evidence>
<feature type="transmembrane region" description="Helical" evidence="6">
    <location>
        <begin position="470"/>
        <end position="490"/>
    </location>
</feature>
<feature type="compositionally biased region" description="Polar residues" evidence="5">
    <location>
        <begin position="92"/>
        <end position="122"/>
    </location>
</feature>
<dbReference type="RefSeq" id="XP_067752335.1">
    <property type="nucleotide sequence ID" value="XM_067896178.1"/>
</dbReference>
<dbReference type="PANTHER" id="PTHR22950:SF349">
    <property type="entry name" value="AMINO ACID TRANSPORTER TRANSMEMBRANE DOMAIN-CONTAINING PROTEIN"/>
    <property type="match status" value="1"/>
</dbReference>
<comment type="caution">
    <text evidence="8">The sequence shown here is derived from an EMBL/GenBank/DDBJ whole genome shotgun (WGS) entry which is preliminary data.</text>
</comment>
<keyword evidence="9" id="KW-1185">Reference proteome</keyword>
<dbReference type="GO" id="GO:0005774">
    <property type="term" value="C:vacuolar membrane"/>
    <property type="evidence" value="ECO:0007669"/>
    <property type="project" value="TreeGrafter"/>
</dbReference>
<dbReference type="GeneID" id="94286255"/>
<dbReference type="GO" id="GO:0015179">
    <property type="term" value="F:L-amino acid transmembrane transporter activity"/>
    <property type="evidence" value="ECO:0007669"/>
    <property type="project" value="TreeGrafter"/>
</dbReference>
<dbReference type="AlphaFoldDB" id="A0A836HPF9"/>